<protein>
    <recommendedName>
        <fullName evidence="4 5">Large ribosomal subunit protein bL32</fullName>
    </recommendedName>
</protein>
<dbReference type="Pfam" id="PF01783">
    <property type="entry name" value="Ribosomal_L32p"/>
    <property type="match status" value="1"/>
</dbReference>
<keyword evidence="3 5" id="KW-0687">Ribonucleoprotein</keyword>
<dbReference type="InterPro" id="IPR011332">
    <property type="entry name" value="Ribosomal_zn-bd"/>
</dbReference>
<dbReference type="AlphaFoldDB" id="A0A5C0UGD5"/>
<sequence>MAVQKKRVSITKRRQRQSSSYKVTLPELSVCKCGFYKQPHTVCMGCGQYKGRQVLKIKDKK</sequence>
<dbReference type="GO" id="GO:0006412">
    <property type="term" value="P:translation"/>
    <property type="evidence" value="ECO:0007669"/>
    <property type="project" value="UniProtKB-UniRule"/>
</dbReference>
<evidence type="ECO:0000256" key="5">
    <source>
        <dbReference type="HAMAP-Rule" id="MF_00340"/>
    </source>
</evidence>
<evidence type="ECO:0000256" key="1">
    <source>
        <dbReference type="ARBA" id="ARBA00008560"/>
    </source>
</evidence>
<comment type="similarity">
    <text evidence="1 5">Belongs to the bacterial ribosomal protein bL32 family.</text>
</comment>
<dbReference type="PANTHER" id="PTHR35534">
    <property type="entry name" value="50S RIBOSOMAL PROTEIN L32"/>
    <property type="match status" value="1"/>
</dbReference>
<dbReference type="KEGG" id="nabu:FZC36_01890"/>
<keyword evidence="7" id="KW-1185">Reference proteome</keyword>
<dbReference type="HAMAP" id="MF_00340">
    <property type="entry name" value="Ribosomal_bL32"/>
    <property type="match status" value="1"/>
</dbReference>
<evidence type="ECO:0000256" key="4">
    <source>
        <dbReference type="ARBA" id="ARBA00035178"/>
    </source>
</evidence>
<dbReference type="NCBIfam" id="TIGR01031">
    <property type="entry name" value="rpmF_bact"/>
    <property type="match status" value="1"/>
</dbReference>
<dbReference type="Proteomes" id="UP000324924">
    <property type="component" value="Chromosome"/>
</dbReference>
<dbReference type="SUPFAM" id="SSF57829">
    <property type="entry name" value="Zn-binding ribosomal proteins"/>
    <property type="match status" value="1"/>
</dbReference>
<name>A0A5C0UGD5_9PROT</name>
<dbReference type="InterPro" id="IPR002677">
    <property type="entry name" value="Ribosomal_bL32"/>
</dbReference>
<keyword evidence="2 5" id="KW-0689">Ribosomal protein</keyword>
<dbReference type="OrthoDB" id="9801927at2"/>
<dbReference type="GO" id="GO:0015934">
    <property type="term" value="C:large ribosomal subunit"/>
    <property type="evidence" value="ECO:0007669"/>
    <property type="project" value="InterPro"/>
</dbReference>
<dbReference type="GO" id="GO:0003735">
    <property type="term" value="F:structural constituent of ribosome"/>
    <property type="evidence" value="ECO:0007669"/>
    <property type="project" value="InterPro"/>
</dbReference>
<dbReference type="InterPro" id="IPR044957">
    <property type="entry name" value="Ribosomal_bL32_bact"/>
</dbReference>
<dbReference type="EMBL" id="CP043314">
    <property type="protein sequence ID" value="QEK39175.1"/>
    <property type="molecule type" value="Genomic_DNA"/>
</dbReference>
<dbReference type="RefSeq" id="WP_148972298.1">
    <property type="nucleotide sequence ID" value="NZ_CP043314.1"/>
</dbReference>
<evidence type="ECO:0000256" key="2">
    <source>
        <dbReference type="ARBA" id="ARBA00022980"/>
    </source>
</evidence>
<accession>A0A5C0UGD5</accession>
<reference evidence="6 7" key="1">
    <citation type="submission" date="2019-08" db="EMBL/GenBank/DDBJ databases">
        <title>Highly reduced genomes of protist endosymbionts show evolutionary convergence.</title>
        <authorList>
            <person name="George E."/>
            <person name="Husnik F."/>
            <person name="Tashyreva D."/>
            <person name="Prokopchuk G."/>
            <person name="Horak A."/>
            <person name="Kwong W.K."/>
            <person name="Lukes J."/>
            <person name="Keeling P.J."/>
        </authorList>
    </citation>
    <scope>NUCLEOTIDE SEQUENCE [LARGE SCALE GENOMIC DNA]</scope>
    <source>
        <strain evidence="6">1604HC</strain>
    </source>
</reference>
<dbReference type="PANTHER" id="PTHR35534:SF1">
    <property type="entry name" value="LARGE RIBOSOMAL SUBUNIT PROTEIN BL32"/>
    <property type="match status" value="1"/>
</dbReference>
<gene>
    <name evidence="5 6" type="primary">rpmF</name>
    <name evidence="6" type="ORF">FZC36_01890</name>
</gene>
<organism evidence="6 7">
    <name type="scientific">Candidatus Nesciobacter abundans</name>
    <dbReference type="NCBI Taxonomy" id="2601668"/>
    <lineage>
        <taxon>Bacteria</taxon>
        <taxon>Pseudomonadati</taxon>
        <taxon>Pseudomonadota</taxon>
        <taxon>Alphaproteobacteria</taxon>
        <taxon>Holosporales</taxon>
        <taxon>Holosporaceae</taxon>
        <taxon>Candidatus Nesciobacter</taxon>
    </lineage>
</organism>
<evidence type="ECO:0000256" key="3">
    <source>
        <dbReference type="ARBA" id="ARBA00023274"/>
    </source>
</evidence>
<evidence type="ECO:0000313" key="6">
    <source>
        <dbReference type="EMBL" id="QEK39175.1"/>
    </source>
</evidence>
<proteinExistence type="inferred from homology"/>
<evidence type="ECO:0000313" key="7">
    <source>
        <dbReference type="Proteomes" id="UP000324924"/>
    </source>
</evidence>